<feature type="transmembrane region" description="Helical" evidence="1">
    <location>
        <begin position="241"/>
        <end position="262"/>
    </location>
</feature>
<keyword evidence="1" id="KW-0472">Membrane</keyword>
<proteinExistence type="predicted"/>
<feature type="transmembrane region" description="Helical" evidence="1">
    <location>
        <begin position="351"/>
        <end position="369"/>
    </location>
</feature>
<evidence type="ECO:0000313" key="2">
    <source>
        <dbReference type="EMBL" id="XCH27289.1"/>
    </source>
</evidence>
<accession>A0AAU8FU05</accession>
<feature type="transmembrane region" description="Helical" evidence="1">
    <location>
        <begin position="199"/>
        <end position="221"/>
    </location>
</feature>
<feature type="transmembrane region" description="Helical" evidence="1">
    <location>
        <begin position="283"/>
        <end position="301"/>
    </location>
</feature>
<keyword evidence="1" id="KW-0812">Transmembrane</keyword>
<keyword evidence="1" id="KW-1133">Transmembrane helix</keyword>
<protein>
    <recommendedName>
        <fullName evidence="3">Glycosyltransferase RgtA/B/C/D-like domain-containing protein</fullName>
    </recommendedName>
</protein>
<sequence length="411" mass="47599">MARNKKLYTSIALLAVFIVVFFLKERFTVALYQDEHHYLPTAVLFSKEPIPSLNLLQTYNELNTPVPFILGGWVLDIFGKDIQNLRLLTAFTSFALLMLFVWYSPRNTGRFWLCLGGLLIFPNYYLVSVYYYTDIFAMIFTLGGVIAYLRKRHWVAFVSLVAAICCRQYMLAFPAAILAYEVFKNVKWNAGPAILIKSVFFDTTWVWYALAVLAIVPWVVIWHGPAPASVMADQHYDSDKLVQYNFGYLMYASVVVAVYYIVPETLVTRRFTHYLEYPRRHPLMFIGFLAVVAAIVMFFPAKQAHNPYFTWPYLGYVDELLMKIGISGLPKQVIFGILMLVTLVRFVSPRFNLATWVYLLNVLLLGKAQLSWDKYSLPMIMVLWFLAMYDEHWLPSATRPENEPAPLNMKY</sequence>
<evidence type="ECO:0000256" key="1">
    <source>
        <dbReference type="SAM" id="Phobius"/>
    </source>
</evidence>
<reference evidence="2" key="1">
    <citation type="submission" date="2024-06" db="EMBL/GenBank/DDBJ databases">
        <title>Sequencing and assembly of the genome of Dyadobacter sp. strain 676, a symbiont of Cyamopsis tetragonoloba.</title>
        <authorList>
            <person name="Guro P."/>
            <person name="Sazanova A."/>
            <person name="Kuznetsova I."/>
            <person name="Belimov A."/>
            <person name="Safronova V."/>
        </authorList>
    </citation>
    <scope>NUCLEOTIDE SEQUENCE</scope>
    <source>
        <strain evidence="2">676</strain>
    </source>
</reference>
<feature type="transmembrane region" description="Helical" evidence="1">
    <location>
        <begin position="321"/>
        <end position="344"/>
    </location>
</feature>
<dbReference type="AlphaFoldDB" id="A0AAU8FU05"/>
<gene>
    <name evidence="2" type="ORF">ABV298_13170</name>
</gene>
<feature type="transmembrane region" description="Helical" evidence="1">
    <location>
        <begin position="155"/>
        <end position="178"/>
    </location>
</feature>
<feature type="transmembrane region" description="Helical" evidence="1">
    <location>
        <begin position="7"/>
        <end position="23"/>
    </location>
</feature>
<feature type="transmembrane region" description="Helical" evidence="1">
    <location>
        <begin position="109"/>
        <end position="126"/>
    </location>
</feature>
<name>A0AAU8FU05_9BACT</name>
<dbReference type="EMBL" id="CP159289">
    <property type="protein sequence ID" value="XCH27289.1"/>
    <property type="molecule type" value="Genomic_DNA"/>
</dbReference>
<organism evidence="2">
    <name type="scientific">Dyadobacter sp. 676</name>
    <dbReference type="NCBI Taxonomy" id="3088362"/>
    <lineage>
        <taxon>Bacteria</taxon>
        <taxon>Pseudomonadati</taxon>
        <taxon>Bacteroidota</taxon>
        <taxon>Cytophagia</taxon>
        <taxon>Cytophagales</taxon>
        <taxon>Spirosomataceae</taxon>
        <taxon>Dyadobacter</taxon>
    </lineage>
</organism>
<feature type="transmembrane region" description="Helical" evidence="1">
    <location>
        <begin position="85"/>
        <end position="103"/>
    </location>
</feature>
<evidence type="ECO:0008006" key="3">
    <source>
        <dbReference type="Google" id="ProtNLM"/>
    </source>
</evidence>
<dbReference type="RefSeq" id="WP_353722548.1">
    <property type="nucleotide sequence ID" value="NZ_CP159289.1"/>
</dbReference>